<sequence>MNVEDLLGDHGTAHQCAEILTQVGDHRDHRIAQNVTERDRGVAHALGTGGAHVVLCDVRRDLGTGQANDVCHGNRPEHHGRQQQVEEARVCARGDREDVSLDAKEVLSDEAGDEGRHRDEQQRDDEDDRIVPLAFLEARDCTEHATEDCLEAERHDGELQGDRERPAYLVDHWLTCECVAEVQRQRVLQEQQILNNEWFVQIVFTADLGCDRLIDWLVAEHRLDWIAWQREYKRIHQQCCTKNHGDHLQNTSQKILAHRFLLVNSKPMQRGELDTPAVASVIQFEPSLPHALTYAEKKMPRMGCGSVARHVNHSGLLPATKIREEGETIGFALFSGMMAHPLTQL</sequence>
<dbReference type="Proteomes" id="UP000037239">
    <property type="component" value="Unassembled WGS sequence"/>
</dbReference>
<dbReference type="EMBL" id="AWFK01000001">
    <property type="protein sequence ID" value="KOA52432.1"/>
    <property type="molecule type" value="Genomic_DNA"/>
</dbReference>
<comment type="caution">
    <text evidence="2">The sequence shown here is derived from an EMBL/GenBank/DDBJ whole genome shotgun (WGS) entry which is preliminary data.</text>
</comment>
<accession>A0AB34TBE2</accession>
<proteinExistence type="predicted"/>
<protein>
    <submittedName>
        <fullName evidence="2">Uncharacterized protein</fullName>
    </submittedName>
</protein>
<evidence type="ECO:0000256" key="1">
    <source>
        <dbReference type="SAM" id="MobiDB-lite"/>
    </source>
</evidence>
<organism evidence="2 3">
    <name type="scientific">Bifidobacterium animalis subsp. animalis MCC 0483</name>
    <dbReference type="NCBI Taxonomy" id="1365955"/>
    <lineage>
        <taxon>Bacteria</taxon>
        <taxon>Bacillati</taxon>
        <taxon>Actinomycetota</taxon>
        <taxon>Actinomycetes</taxon>
        <taxon>Bifidobacteriales</taxon>
        <taxon>Bifidobacteriaceae</taxon>
        <taxon>Bifidobacterium</taxon>
    </lineage>
</organism>
<name>A0AB34TBE2_9BIFI</name>
<evidence type="ECO:0000313" key="2">
    <source>
        <dbReference type="EMBL" id="KOA52432.1"/>
    </source>
</evidence>
<dbReference type="AlphaFoldDB" id="A0AB34TBE2"/>
<feature type="compositionally biased region" description="Basic and acidic residues" evidence="1">
    <location>
        <begin position="102"/>
        <end position="121"/>
    </location>
</feature>
<evidence type="ECO:0000313" key="3">
    <source>
        <dbReference type="Proteomes" id="UP000037239"/>
    </source>
</evidence>
<gene>
    <name evidence="2" type="ORF">BAAM0483_00100</name>
</gene>
<feature type="region of interest" description="Disordered" evidence="1">
    <location>
        <begin position="102"/>
        <end position="125"/>
    </location>
</feature>
<reference evidence="2 3" key="1">
    <citation type="journal article" date="2015" name="Int J Genomics">
        <title>Comparative Genomics Revealed Genetic Diversity and Species/Strain-Level Differences in Carbohydrate Metabolism of Three Probiotic Bifidobacterial Species.</title>
        <authorList>
            <person name="Odamaki T."/>
            <person name="Horigome A."/>
            <person name="Sugahara H."/>
            <person name="Hashikura N."/>
            <person name="Minami J."/>
            <person name="Xiao J.Z."/>
            <person name="Abe F."/>
        </authorList>
    </citation>
    <scope>NUCLEOTIDE SEQUENCE [LARGE SCALE GENOMIC DNA]</scope>
    <source>
        <strain evidence="2 3">MCC 0483</strain>
    </source>
</reference>